<dbReference type="GO" id="GO:0022857">
    <property type="term" value="F:transmembrane transporter activity"/>
    <property type="evidence" value="ECO:0007669"/>
    <property type="project" value="InterPro"/>
</dbReference>
<accession>A0A7X1DW59</accession>
<evidence type="ECO:0000256" key="3">
    <source>
        <dbReference type="ARBA" id="ARBA00022692"/>
    </source>
</evidence>
<feature type="transmembrane region" description="Helical" evidence="6">
    <location>
        <begin position="105"/>
        <end position="128"/>
    </location>
</feature>
<keyword evidence="2" id="KW-1003">Cell membrane</keyword>
<dbReference type="AlphaFoldDB" id="A0A7X1DW59"/>
<feature type="transmembrane region" description="Helical" evidence="6">
    <location>
        <begin position="143"/>
        <end position="161"/>
    </location>
</feature>
<dbReference type="Gene3D" id="1.20.1740.10">
    <property type="entry name" value="Amino acid/polyamine transporter I"/>
    <property type="match status" value="1"/>
</dbReference>
<dbReference type="Pfam" id="PF13520">
    <property type="entry name" value="AA_permease_2"/>
    <property type="match status" value="1"/>
</dbReference>
<evidence type="ECO:0000256" key="1">
    <source>
        <dbReference type="ARBA" id="ARBA00004651"/>
    </source>
</evidence>
<evidence type="ECO:0000256" key="4">
    <source>
        <dbReference type="ARBA" id="ARBA00022989"/>
    </source>
</evidence>
<keyword evidence="5 6" id="KW-0472">Membrane</keyword>
<gene>
    <name evidence="7" type="ORF">HF209_03300</name>
    <name evidence="8" type="ORF">HF257_00325</name>
</gene>
<keyword evidence="10" id="KW-1185">Reference proteome</keyword>
<dbReference type="EMBL" id="JAAXCY010000001">
    <property type="protein sequence ID" value="MBC2404438.1"/>
    <property type="molecule type" value="Genomic_DNA"/>
</dbReference>
<dbReference type="PANTHER" id="PTHR42770:SF7">
    <property type="entry name" value="MEMBRANE PROTEIN"/>
    <property type="match status" value="1"/>
</dbReference>
<evidence type="ECO:0000256" key="5">
    <source>
        <dbReference type="ARBA" id="ARBA00023136"/>
    </source>
</evidence>
<evidence type="ECO:0000313" key="7">
    <source>
        <dbReference type="EMBL" id="MBC2379957.1"/>
    </source>
</evidence>
<organism evidence="8 9">
    <name type="scientific">Pseudomonas cremoris</name>
    <dbReference type="NCBI Taxonomy" id="2724178"/>
    <lineage>
        <taxon>Bacteria</taxon>
        <taxon>Pseudomonadati</taxon>
        <taxon>Pseudomonadota</taxon>
        <taxon>Gammaproteobacteria</taxon>
        <taxon>Pseudomonadales</taxon>
        <taxon>Pseudomonadaceae</taxon>
        <taxon>Pseudomonas</taxon>
    </lineage>
</organism>
<dbReference type="Proteomes" id="UP000520513">
    <property type="component" value="Unassembled WGS sequence"/>
</dbReference>
<keyword evidence="3 6" id="KW-0812">Transmembrane</keyword>
<evidence type="ECO:0000313" key="8">
    <source>
        <dbReference type="EMBL" id="MBC2404438.1"/>
    </source>
</evidence>
<dbReference type="InterPro" id="IPR050367">
    <property type="entry name" value="APC_superfamily"/>
</dbReference>
<feature type="transmembrane region" description="Helical" evidence="6">
    <location>
        <begin position="439"/>
        <end position="458"/>
    </location>
</feature>
<protein>
    <submittedName>
        <fullName evidence="8">APC family permease</fullName>
    </submittedName>
</protein>
<keyword evidence="4 6" id="KW-1133">Transmembrane helix</keyword>
<feature type="transmembrane region" description="Helical" evidence="6">
    <location>
        <begin position="405"/>
        <end position="427"/>
    </location>
</feature>
<dbReference type="GO" id="GO:0005886">
    <property type="term" value="C:plasma membrane"/>
    <property type="evidence" value="ECO:0007669"/>
    <property type="project" value="UniProtKB-SubCell"/>
</dbReference>
<dbReference type="RefSeq" id="WP_185704203.1">
    <property type="nucleotide sequence ID" value="NZ_JAAXCY010000001.1"/>
</dbReference>
<feature type="transmembrane region" description="Helical" evidence="6">
    <location>
        <begin position="63"/>
        <end position="84"/>
    </location>
</feature>
<feature type="transmembrane region" description="Helical" evidence="6">
    <location>
        <begin position="373"/>
        <end position="398"/>
    </location>
</feature>
<reference evidence="9 10" key="1">
    <citation type="submission" date="2020-04" db="EMBL/GenBank/DDBJ databases">
        <title>Pseudomonas crami sp. nov., a novel proteolytic bacterial species isolated from cream.</title>
        <authorList>
            <person name="Hofmann K."/>
            <person name="Woller A."/>
            <person name="Huptas C."/>
            <person name="Wenning M."/>
            <person name="Scherer S."/>
            <person name="Doll E.V."/>
        </authorList>
    </citation>
    <scope>NUCLEOTIDE SEQUENCE [LARGE SCALE GENOMIC DNA]</scope>
    <source>
        <strain evidence="7 10">WS 5096</strain>
        <strain evidence="8 9">WS 5106</strain>
    </source>
</reference>
<dbReference type="InterPro" id="IPR002293">
    <property type="entry name" value="AA/rel_permease1"/>
</dbReference>
<dbReference type="PANTHER" id="PTHR42770">
    <property type="entry name" value="AMINO ACID TRANSPORTER-RELATED"/>
    <property type="match status" value="1"/>
</dbReference>
<comment type="caution">
    <text evidence="8">The sequence shown here is derived from an EMBL/GenBank/DDBJ whole genome shotgun (WGS) entry which is preliminary data.</text>
</comment>
<feature type="transmembrane region" description="Helical" evidence="6">
    <location>
        <begin position="173"/>
        <end position="191"/>
    </location>
</feature>
<sequence>MKLYELFGYDRHGTVSELNTALSKGKLGTKDVSFSALGFNAPAWVAASSMSILYSISGHQAPLAILIAFFFPMLVLAVCMVSLTRQAPSAGGIFTFCSRFLHPDIGCILGWTYAVACIAVTPMCALIGSEYIQALIPSLAGELNAKIIGTLLIVTFFAVSVRGVGVTAKLASTFLIFEIAVVAGLGFMGLIHPQVENLSFASMYSLQDAGGLAAIGPGVLFGVWMLANFDSAINYIEEARVPVRTVQRSLLIVLTSAFVIYSLAAIGWQYAVPVEHLASIVENGNGGPIAAVANVYLPPAMAWLALFVVITSACAGLQISSNSSARTLYRMSEEGHLPGAFSAVNRFKAPWFTLGLVSLLGIALLWWKPLDKIVWYYDVVTITLVLSYISALAAFMVMTWKQHKAFTATLLSIPALLALLVLAYIGYTAGANPVSPDDLYTAWYLGALSLLSGALIVLSGKRRRKAASFTVNTSAFTQE</sequence>
<name>A0A7X1DW59_9PSED</name>
<feature type="transmembrane region" description="Helical" evidence="6">
    <location>
        <begin position="211"/>
        <end position="229"/>
    </location>
</feature>
<feature type="transmembrane region" description="Helical" evidence="6">
    <location>
        <begin position="349"/>
        <end position="367"/>
    </location>
</feature>
<evidence type="ECO:0000313" key="9">
    <source>
        <dbReference type="Proteomes" id="UP000520513"/>
    </source>
</evidence>
<feature type="transmembrane region" description="Helical" evidence="6">
    <location>
        <begin position="34"/>
        <end position="57"/>
    </location>
</feature>
<dbReference type="PIRSF" id="PIRSF006060">
    <property type="entry name" value="AA_transporter"/>
    <property type="match status" value="1"/>
</dbReference>
<dbReference type="EMBL" id="JAAXCZ010000001">
    <property type="protein sequence ID" value="MBC2379957.1"/>
    <property type="molecule type" value="Genomic_DNA"/>
</dbReference>
<feature type="transmembrane region" description="Helical" evidence="6">
    <location>
        <begin position="250"/>
        <end position="271"/>
    </location>
</feature>
<proteinExistence type="predicted"/>
<dbReference type="Proteomes" id="UP000534677">
    <property type="component" value="Unassembled WGS sequence"/>
</dbReference>
<evidence type="ECO:0000256" key="2">
    <source>
        <dbReference type="ARBA" id="ARBA00022475"/>
    </source>
</evidence>
<evidence type="ECO:0000313" key="10">
    <source>
        <dbReference type="Proteomes" id="UP000534677"/>
    </source>
</evidence>
<comment type="subcellular location">
    <subcellularLocation>
        <location evidence="1">Cell membrane</location>
        <topology evidence="1">Multi-pass membrane protein</topology>
    </subcellularLocation>
</comment>
<evidence type="ECO:0000256" key="6">
    <source>
        <dbReference type="SAM" id="Phobius"/>
    </source>
</evidence>